<feature type="transmembrane region" description="Helical" evidence="1">
    <location>
        <begin position="376"/>
        <end position="395"/>
    </location>
</feature>
<dbReference type="KEGG" id="aoe:Clos_1445"/>
<feature type="domain" description="Nucleoside transporter/FeoB GTPase Gate" evidence="2">
    <location>
        <begin position="41"/>
        <end position="130"/>
    </location>
</feature>
<keyword evidence="1" id="KW-0472">Membrane</keyword>
<dbReference type="HOGENOM" id="CLU_051469_1_0_9"/>
<dbReference type="InterPro" id="IPR014226">
    <property type="entry name" value="Spore_IM_YlbJ"/>
</dbReference>
<evidence type="ECO:0000259" key="2">
    <source>
        <dbReference type="Pfam" id="PF07670"/>
    </source>
</evidence>
<dbReference type="EMBL" id="CP000853">
    <property type="protein sequence ID" value="ABW18989.1"/>
    <property type="molecule type" value="Genomic_DNA"/>
</dbReference>
<keyword evidence="1" id="KW-0812">Transmembrane</keyword>
<feature type="transmembrane region" description="Helical" evidence="1">
    <location>
        <begin position="289"/>
        <end position="311"/>
    </location>
</feature>
<feature type="transmembrane region" description="Helical" evidence="1">
    <location>
        <begin position="85"/>
        <end position="107"/>
    </location>
</feature>
<dbReference type="Proteomes" id="UP000000269">
    <property type="component" value="Chromosome"/>
</dbReference>
<dbReference type="AlphaFoldDB" id="A8MHA2"/>
<feature type="transmembrane region" description="Helical" evidence="1">
    <location>
        <begin position="331"/>
        <end position="355"/>
    </location>
</feature>
<reference evidence="4" key="1">
    <citation type="submission" date="2007-10" db="EMBL/GenBank/DDBJ databases">
        <title>Complete genome of Alkaliphilus oremlandii OhILAs.</title>
        <authorList>
            <person name="Copeland A."/>
            <person name="Lucas S."/>
            <person name="Lapidus A."/>
            <person name="Barry K."/>
            <person name="Detter J.C."/>
            <person name="Glavina del Rio T."/>
            <person name="Hammon N."/>
            <person name="Israni S."/>
            <person name="Dalin E."/>
            <person name="Tice H."/>
            <person name="Pitluck S."/>
            <person name="Chain P."/>
            <person name="Malfatti S."/>
            <person name="Shin M."/>
            <person name="Vergez L."/>
            <person name="Schmutz J."/>
            <person name="Larimer F."/>
            <person name="Land M."/>
            <person name="Hauser L."/>
            <person name="Kyrpides N."/>
            <person name="Mikhailova N."/>
            <person name="Stolz J.F."/>
            <person name="Dawson A."/>
            <person name="Fisher E."/>
            <person name="Crable B."/>
            <person name="Perera E."/>
            <person name="Lisak J."/>
            <person name="Ranganathan M."/>
            <person name="Basu P."/>
            <person name="Richardson P."/>
        </authorList>
    </citation>
    <scope>NUCLEOTIDE SEQUENCE [LARGE SCALE GENOMIC DNA]</scope>
    <source>
        <strain evidence="4">OhILAs</strain>
    </source>
</reference>
<protein>
    <submittedName>
        <fullName evidence="3">Sporulation integral membrane protein YlbJ</fullName>
    </submittedName>
</protein>
<evidence type="ECO:0000313" key="4">
    <source>
        <dbReference type="Proteomes" id="UP000000269"/>
    </source>
</evidence>
<keyword evidence="4" id="KW-1185">Reference proteome</keyword>
<feature type="transmembrane region" description="Helical" evidence="1">
    <location>
        <begin position="213"/>
        <end position="233"/>
    </location>
</feature>
<feature type="transmembrane region" description="Helical" evidence="1">
    <location>
        <begin position="119"/>
        <end position="140"/>
    </location>
</feature>
<feature type="transmembrane region" description="Helical" evidence="1">
    <location>
        <begin position="35"/>
        <end position="65"/>
    </location>
</feature>
<feature type="transmembrane region" description="Helical" evidence="1">
    <location>
        <begin position="6"/>
        <end position="23"/>
    </location>
</feature>
<evidence type="ECO:0000256" key="1">
    <source>
        <dbReference type="SAM" id="Phobius"/>
    </source>
</evidence>
<proteinExistence type="predicted"/>
<name>A8MHA2_ALKOO</name>
<feature type="transmembrane region" description="Helical" evidence="1">
    <location>
        <begin position="245"/>
        <end position="268"/>
    </location>
</feature>
<keyword evidence="1" id="KW-1133">Transmembrane helix</keyword>
<gene>
    <name evidence="3" type="ordered locus">Clos_1445</name>
</gene>
<dbReference type="STRING" id="350688.Clos_1445"/>
<dbReference type="Pfam" id="PF07670">
    <property type="entry name" value="Gate"/>
    <property type="match status" value="1"/>
</dbReference>
<dbReference type="NCBIfam" id="TIGR02871">
    <property type="entry name" value="spore_ylbJ"/>
    <property type="match status" value="1"/>
</dbReference>
<sequence length="414" mass="45956">MSKFFHYFIIFIVIFLVAAVILYPHETVAAAYNGLFVWATLVIPALLPFFIGSEILISLGVVRFLGVLLEPIMRPIFNVPGEGSFAFAMSITSGYPVGATIVSKLRSDNVLSGVEGQRLISFCSTSGPLFMIGSVAVGMFQSSKLGIFIVIAHYIGAILVGILFSFYKRSSFERKSMKVEKNLFKKALRQLSRKDSSNLSLGLILGNAVKSSLNTILMVGGFIVLFAVVIRMFEITNILYALSRIIGIVLLPLKISPDIIHFFITGLFEVTIGSKTVVDSMGMDLRTKIAIVSFIIGWSGFSIHAQVASIISNTDIKTSLYILSKILHGTFSSIIAYTFFPLFSRTMDLSIAVYHNYQSMNLHKRFLFNCRLSIELFLSGIVSLMIVSLFIGTLFKMQHYFSRKNIFATLLKKP</sequence>
<organism evidence="3 4">
    <name type="scientific">Alkaliphilus oremlandii (strain OhILAs)</name>
    <name type="common">Clostridium oremlandii (strain OhILAs)</name>
    <dbReference type="NCBI Taxonomy" id="350688"/>
    <lineage>
        <taxon>Bacteria</taxon>
        <taxon>Bacillati</taxon>
        <taxon>Bacillota</taxon>
        <taxon>Clostridia</taxon>
        <taxon>Peptostreptococcales</taxon>
        <taxon>Natronincolaceae</taxon>
        <taxon>Alkaliphilus</taxon>
    </lineage>
</organism>
<accession>A8MHA2</accession>
<dbReference type="eggNOG" id="COG3314">
    <property type="taxonomic scope" value="Bacteria"/>
</dbReference>
<feature type="transmembrane region" description="Helical" evidence="1">
    <location>
        <begin position="146"/>
        <end position="167"/>
    </location>
</feature>
<dbReference type="RefSeq" id="WP_012159301.1">
    <property type="nucleotide sequence ID" value="NC_009922.1"/>
</dbReference>
<dbReference type="InterPro" id="IPR011642">
    <property type="entry name" value="Gate_dom"/>
</dbReference>
<dbReference type="OrthoDB" id="1645614at2"/>
<evidence type="ECO:0000313" key="3">
    <source>
        <dbReference type="EMBL" id="ABW18989.1"/>
    </source>
</evidence>